<reference evidence="2" key="2">
    <citation type="submission" date="2023-05" db="EMBL/GenBank/DDBJ databases">
        <authorList>
            <consortium name="Lawrence Berkeley National Laboratory"/>
            <person name="Steindorff A."/>
            <person name="Hensen N."/>
            <person name="Bonometti L."/>
            <person name="Westerberg I."/>
            <person name="Brannstrom I.O."/>
            <person name="Guillou S."/>
            <person name="Cros-Aarteil S."/>
            <person name="Calhoun S."/>
            <person name="Haridas S."/>
            <person name="Kuo A."/>
            <person name="Mondo S."/>
            <person name="Pangilinan J."/>
            <person name="Riley R."/>
            <person name="Labutti K."/>
            <person name="Andreopoulos B."/>
            <person name="Lipzen A."/>
            <person name="Chen C."/>
            <person name="Yanf M."/>
            <person name="Daum C."/>
            <person name="Ng V."/>
            <person name="Clum A."/>
            <person name="Ohm R."/>
            <person name="Martin F."/>
            <person name="Silar P."/>
            <person name="Natvig D."/>
            <person name="Lalanne C."/>
            <person name="Gautier V."/>
            <person name="Ament-Velasquez S.L."/>
            <person name="Kruys A."/>
            <person name="Hutchinson M.I."/>
            <person name="Powell A.J."/>
            <person name="Barry K."/>
            <person name="Miller A.N."/>
            <person name="Grigoriev I.V."/>
            <person name="Debuchy R."/>
            <person name="Gladieux P."/>
            <person name="Thoren M.H."/>
            <person name="Johannesson H."/>
        </authorList>
    </citation>
    <scope>NUCLEOTIDE SEQUENCE</scope>
    <source>
        <strain evidence="2">CBS 990.96</strain>
    </source>
</reference>
<sequence length="630" mass="71010">MASPDIRTGHWVDWTKGNAVTGATVTLSLRGGGFLLAFIILWVIFVTSQVWFIIRFLLHQSLATDEPHDALHFQKQAIYRNSSSRLSSVKVLYKLHKAQKPEDRKRTRSAFLLALGFTVASIAFALFSSAIVGWSSEYRLLHPKNCGYWYTNDKFAQVAQESRENLAAASYAQECYEPETTNFPTCNNYFPVPRLSDKVTPDSEPPCPFKDPNICAVSPGQKQSMLFSAPSIDSILDLGINESPSNRITYSRSLSCHILNTTGHTNNQLPHYVIKRPLDELIAYGYGESNRYRAYGKTHTYGHNFTEANSTRTFTTALFDSHPGVRHHPFGWIPIPELHTLKDEGSMYLILLSQNYLRHSKRNNAPAFSASTVHPDFPLTSVNSDGARFLANDPVVPIACVETHQVCFVKQGVCTPKVGRKALERAIYNIRKKEAGNNLNKIQEAIAARIENAAERSGLADVLSTRLSGGSWLKASEYIGREREGEISQEIPSNQFELEIRRVFYTCLAKFQRLVMRPVTGLYGVEKEENSAWEKNGWVYRKETCNSQRVRAGGTGTMNFSSLGMGIVFGFGLVLIISRMVIVRLFGKKREMWERDGVLELQRSLFEVYGEGGKENLKFRYPVLKKGEEE</sequence>
<reference evidence="2" key="1">
    <citation type="journal article" date="2023" name="Mol. Phylogenet. Evol.">
        <title>Genome-scale phylogeny and comparative genomics of the fungal order Sordariales.</title>
        <authorList>
            <person name="Hensen N."/>
            <person name="Bonometti L."/>
            <person name="Westerberg I."/>
            <person name="Brannstrom I.O."/>
            <person name="Guillou S."/>
            <person name="Cros-Aarteil S."/>
            <person name="Calhoun S."/>
            <person name="Haridas S."/>
            <person name="Kuo A."/>
            <person name="Mondo S."/>
            <person name="Pangilinan J."/>
            <person name="Riley R."/>
            <person name="LaButti K."/>
            <person name="Andreopoulos B."/>
            <person name="Lipzen A."/>
            <person name="Chen C."/>
            <person name="Yan M."/>
            <person name="Daum C."/>
            <person name="Ng V."/>
            <person name="Clum A."/>
            <person name="Steindorff A."/>
            <person name="Ohm R.A."/>
            <person name="Martin F."/>
            <person name="Silar P."/>
            <person name="Natvig D.O."/>
            <person name="Lalanne C."/>
            <person name="Gautier V."/>
            <person name="Ament-Velasquez S.L."/>
            <person name="Kruys A."/>
            <person name="Hutchinson M.I."/>
            <person name="Powell A.J."/>
            <person name="Barry K."/>
            <person name="Miller A.N."/>
            <person name="Grigoriev I.V."/>
            <person name="Debuchy R."/>
            <person name="Gladieux P."/>
            <person name="Hiltunen Thoren M."/>
            <person name="Johannesson H."/>
        </authorList>
    </citation>
    <scope>NUCLEOTIDE SEQUENCE</scope>
    <source>
        <strain evidence="2">CBS 990.96</strain>
    </source>
</reference>
<feature type="transmembrane region" description="Helical" evidence="1">
    <location>
        <begin position="110"/>
        <end position="134"/>
    </location>
</feature>
<keyword evidence="1" id="KW-1133">Transmembrane helix</keyword>
<keyword evidence="1" id="KW-0812">Transmembrane</keyword>
<gene>
    <name evidence="2" type="ORF">QBC38DRAFT_502621</name>
</gene>
<evidence type="ECO:0000256" key="1">
    <source>
        <dbReference type="SAM" id="Phobius"/>
    </source>
</evidence>
<dbReference type="Proteomes" id="UP001301958">
    <property type="component" value="Unassembled WGS sequence"/>
</dbReference>
<proteinExistence type="predicted"/>
<feature type="transmembrane region" description="Helical" evidence="1">
    <location>
        <begin position="563"/>
        <end position="586"/>
    </location>
</feature>
<name>A0AAN7BIP9_9PEZI</name>
<accession>A0AAN7BIP9</accession>
<feature type="transmembrane region" description="Helical" evidence="1">
    <location>
        <begin position="34"/>
        <end position="54"/>
    </location>
</feature>
<dbReference type="EMBL" id="MU865406">
    <property type="protein sequence ID" value="KAK4224023.1"/>
    <property type="molecule type" value="Genomic_DNA"/>
</dbReference>
<dbReference type="AlphaFoldDB" id="A0AAN7BIP9"/>
<keyword evidence="1" id="KW-0472">Membrane</keyword>
<keyword evidence="3" id="KW-1185">Reference proteome</keyword>
<organism evidence="2 3">
    <name type="scientific">Podospora fimiseda</name>
    <dbReference type="NCBI Taxonomy" id="252190"/>
    <lineage>
        <taxon>Eukaryota</taxon>
        <taxon>Fungi</taxon>
        <taxon>Dikarya</taxon>
        <taxon>Ascomycota</taxon>
        <taxon>Pezizomycotina</taxon>
        <taxon>Sordariomycetes</taxon>
        <taxon>Sordariomycetidae</taxon>
        <taxon>Sordariales</taxon>
        <taxon>Podosporaceae</taxon>
        <taxon>Podospora</taxon>
    </lineage>
</organism>
<evidence type="ECO:0000313" key="2">
    <source>
        <dbReference type="EMBL" id="KAK4224023.1"/>
    </source>
</evidence>
<evidence type="ECO:0000313" key="3">
    <source>
        <dbReference type="Proteomes" id="UP001301958"/>
    </source>
</evidence>
<comment type="caution">
    <text evidence="2">The sequence shown here is derived from an EMBL/GenBank/DDBJ whole genome shotgun (WGS) entry which is preliminary data.</text>
</comment>
<protein>
    <submittedName>
        <fullName evidence="2">Uncharacterized protein</fullName>
    </submittedName>
</protein>